<dbReference type="AlphaFoldDB" id="A0A017SD66"/>
<comment type="catalytic activity">
    <reaction evidence="2">
        <text>methylglyoxal + H2O = (R)-lactate + H(+)</text>
        <dbReference type="Rhea" id="RHEA:27754"/>
        <dbReference type="ChEBI" id="CHEBI:15377"/>
        <dbReference type="ChEBI" id="CHEBI:15378"/>
        <dbReference type="ChEBI" id="CHEBI:16004"/>
        <dbReference type="ChEBI" id="CHEBI:17158"/>
        <dbReference type="EC" id="4.2.1.130"/>
    </reaction>
</comment>
<dbReference type="GO" id="GO:0019172">
    <property type="term" value="F:glyoxalase III activity"/>
    <property type="evidence" value="ECO:0007669"/>
    <property type="project" value="UniProtKB-EC"/>
</dbReference>
<evidence type="ECO:0000313" key="4">
    <source>
        <dbReference type="EMBL" id="EYE94539.1"/>
    </source>
</evidence>
<sequence>MPKKILIILSDAKSYPLKTSTDTTPQQTGFFLMELAKPLAKLLESSHEITFSSPKGLKPEPDPNSESLLAFAGNFYERQRENELIDRMRRENGFSTPRPFESISDVELDSFDGVFIPGGHAPLTDLGNDKELGRVLWHFHDKGKPTAVICHGPYAFLSTREVRDRGFAYNGYRITCWSDAEEKLMETVMGGEIPKVESTLREAGAEMVEGAGTKVGGIMVDREVVSGANPMAAGALGERFLEMLGR</sequence>
<dbReference type="GO" id="GO:0005737">
    <property type="term" value="C:cytoplasm"/>
    <property type="evidence" value="ECO:0007669"/>
    <property type="project" value="TreeGrafter"/>
</dbReference>
<dbReference type="HOGENOM" id="CLU_070319_0_0_1"/>
<evidence type="ECO:0000256" key="2">
    <source>
        <dbReference type="ARBA" id="ARBA00048082"/>
    </source>
</evidence>
<protein>
    <recommendedName>
        <fullName evidence="1">D-lactate dehydratase</fullName>
        <ecNumber evidence="1">4.2.1.130</ecNumber>
    </recommendedName>
</protein>
<evidence type="ECO:0000259" key="3">
    <source>
        <dbReference type="Pfam" id="PF01965"/>
    </source>
</evidence>
<dbReference type="Proteomes" id="UP000019804">
    <property type="component" value="Unassembled WGS sequence"/>
</dbReference>
<keyword evidence="5" id="KW-1185">Reference proteome</keyword>
<evidence type="ECO:0000256" key="1">
    <source>
        <dbReference type="ARBA" id="ARBA00013134"/>
    </source>
</evidence>
<dbReference type="EMBL" id="KK088426">
    <property type="protein sequence ID" value="EYE94539.1"/>
    <property type="molecule type" value="Genomic_DNA"/>
</dbReference>
<dbReference type="InterPro" id="IPR029062">
    <property type="entry name" value="Class_I_gatase-like"/>
</dbReference>
<dbReference type="Gene3D" id="3.40.50.880">
    <property type="match status" value="1"/>
</dbReference>
<evidence type="ECO:0000313" key="5">
    <source>
        <dbReference type="Proteomes" id="UP000019804"/>
    </source>
</evidence>
<proteinExistence type="predicted"/>
<dbReference type="InterPro" id="IPR050325">
    <property type="entry name" value="Prot/Nucl_acid_deglycase"/>
</dbReference>
<dbReference type="OrthoDB" id="543156at2759"/>
<dbReference type="EC" id="4.2.1.130" evidence="1"/>
<gene>
    <name evidence="4" type="ORF">EURHEDRAFT_378410</name>
</gene>
<accession>A0A017SD66</accession>
<dbReference type="CDD" id="cd03141">
    <property type="entry name" value="GATase1_Hsp31_like"/>
    <property type="match status" value="1"/>
</dbReference>
<reference evidence="5" key="1">
    <citation type="journal article" date="2014" name="Nat. Commun.">
        <title>Genomic adaptations of the halophilic Dead Sea filamentous fungus Eurotium rubrum.</title>
        <authorList>
            <person name="Kis-Papo T."/>
            <person name="Weig A.R."/>
            <person name="Riley R."/>
            <person name="Persoh D."/>
            <person name="Salamov A."/>
            <person name="Sun H."/>
            <person name="Lipzen A."/>
            <person name="Wasser S.P."/>
            <person name="Rambold G."/>
            <person name="Grigoriev I.V."/>
            <person name="Nevo E."/>
        </authorList>
    </citation>
    <scope>NUCLEOTIDE SEQUENCE [LARGE SCALE GENOMIC DNA]</scope>
    <source>
        <strain evidence="5">CBS 135680</strain>
    </source>
</reference>
<organism evidence="4 5">
    <name type="scientific">Aspergillus ruber (strain CBS 135680)</name>
    <dbReference type="NCBI Taxonomy" id="1388766"/>
    <lineage>
        <taxon>Eukaryota</taxon>
        <taxon>Fungi</taxon>
        <taxon>Dikarya</taxon>
        <taxon>Ascomycota</taxon>
        <taxon>Pezizomycotina</taxon>
        <taxon>Eurotiomycetes</taxon>
        <taxon>Eurotiomycetidae</taxon>
        <taxon>Eurotiales</taxon>
        <taxon>Aspergillaceae</taxon>
        <taxon>Aspergillus</taxon>
        <taxon>Aspergillus subgen. Aspergillus</taxon>
    </lineage>
</organism>
<dbReference type="PANTHER" id="PTHR48094">
    <property type="entry name" value="PROTEIN/NUCLEIC ACID DEGLYCASE DJ-1-RELATED"/>
    <property type="match status" value="1"/>
</dbReference>
<dbReference type="SUPFAM" id="SSF52317">
    <property type="entry name" value="Class I glutamine amidotransferase-like"/>
    <property type="match status" value="1"/>
</dbReference>
<dbReference type="STRING" id="1388766.A0A017SD66"/>
<dbReference type="GeneID" id="63694194"/>
<dbReference type="GO" id="GO:0019243">
    <property type="term" value="P:methylglyoxal catabolic process to D-lactate via S-lactoyl-glutathione"/>
    <property type="evidence" value="ECO:0007669"/>
    <property type="project" value="TreeGrafter"/>
</dbReference>
<dbReference type="RefSeq" id="XP_040638227.1">
    <property type="nucleotide sequence ID" value="XM_040779070.1"/>
</dbReference>
<name>A0A017SD66_ASPRC</name>
<dbReference type="PANTHER" id="PTHR48094:SF22">
    <property type="entry name" value="DJ-1_PFPI DOMAIN-CONTAINING PROTEIN"/>
    <property type="match status" value="1"/>
</dbReference>
<dbReference type="InterPro" id="IPR002818">
    <property type="entry name" value="DJ-1/PfpI"/>
</dbReference>
<dbReference type="Pfam" id="PF01965">
    <property type="entry name" value="DJ-1_PfpI"/>
    <property type="match status" value="1"/>
</dbReference>
<feature type="domain" description="DJ-1/PfpI" evidence="3">
    <location>
        <begin position="99"/>
        <end position="242"/>
    </location>
</feature>